<proteinExistence type="predicted"/>
<protein>
    <submittedName>
        <fullName evidence="1">Uncharacterized protein</fullName>
    </submittedName>
</protein>
<sequence length="35" mass="4128">MSFCKPISKHITVTLTLCLHIFGYKSFHDCFNTFF</sequence>
<name>A0A0E9PUI1_ANGAN</name>
<reference evidence="1" key="1">
    <citation type="submission" date="2014-11" db="EMBL/GenBank/DDBJ databases">
        <authorList>
            <person name="Amaro Gonzalez C."/>
        </authorList>
    </citation>
    <scope>NUCLEOTIDE SEQUENCE</scope>
</reference>
<accession>A0A0E9PUI1</accession>
<evidence type="ECO:0000313" key="1">
    <source>
        <dbReference type="EMBL" id="JAH07937.1"/>
    </source>
</evidence>
<organism evidence="1">
    <name type="scientific">Anguilla anguilla</name>
    <name type="common">European freshwater eel</name>
    <name type="synonym">Muraena anguilla</name>
    <dbReference type="NCBI Taxonomy" id="7936"/>
    <lineage>
        <taxon>Eukaryota</taxon>
        <taxon>Metazoa</taxon>
        <taxon>Chordata</taxon>
        <taxon>Craniata</taxon>
        <taxon>Vertebrata</taxon>
        <taxon>Euteleostomi</taxon>
        <taxon>Actinopterygii</taxon>
        <taxon>Neopterygii</taxon>
        <taxon>Teleostei</taxon>
        <taxon>Anguilliformes</taxon>
        <taxon>Anguillidae</taxon>
        <taxon>Anguilla</taxon>
    </lineage>
</organism>
<dbReference type="EMBL" id="GBXM01100640">
    <property type="protein sequence ID" value="JAH07937.1"/>
    <property type="molecule type" value="Transcribed_RNA"/>
</dbReference>
<reference evidence="1" key="2">
    <citation type="journal article" date="2015" name="Fish Shellfish Immunol.">
        <title>Early steps in the European eel (Anguilla anguilla)-Vibrio vulnificus interaction in the gills: Role of the RtxA13 toxin.</title>
        <authorList>
            <person name="Callol A."/>
            <person name="Pajuelo D."/>
            <person name="Ebbesson L."/>
            <person name="Teles M."/>
            <person name="MacKenzie S."/>
            <person name="Amaro C."/>
        </authorList>
    </citation>
    <scope>NUCLEOTIDE SEQUENCE</scope>
</reference>
<dbReference type="AlphaFoldDB" id="A0A0E9PUI1"/>